<reference evidence="1 2" key="1">
    <citation type="submission" date="2023-09" db="EMBL/GenBank/DDBJ databases">
        <authorList>
            <person name="Wang M."/>
        </authorList>
    </citation>
    <scope>NUCLEOTIDE SEQUENCE [LARGE SCALE GENOMIC DNA]</scope>
    <source>
        <strain evidence="1">GT-2023</strain>
        <tissue evidence="1">Liver</tissue>
    </source>
</reference>
<dbReference type="EMBL" id="JAYMGO010000002">
    <property type="protein sequence ID" value="KAL1280326.1"/>
    <property type="molecule type" value="Genomic_DNA"/>
</dbReference>
<evidence type="ECO:0000313" key="2">
    <source>
        <dbReference type="Proteomes" id="UP001558613"/>
    </source>
</evidence>
<comment type="caution">
    <text evidence="1">The sequence shown here is derived from an EMBL/GenBank/DDBJ whole genome shotgun (WGS) entry which is preliminary data.</text>
</comment>
<protein>
    <submittedName>
        <fullName evidence="1">Uncharacterized protein</fullName>
    </submittedName>
</protein>
<evidence type="ECO:0000313" key="1">
    <source>
        <dbReference type="EMBL" id="KAL1280326.1"/>
    </source>
</evidence>
<accession>A0ABR3NUS4</accession>
<dbReference type="Proteomes" id="UP001558613">
    <property type="component" value="Unassembled WGS sequence"/>
</dbReference>
<organism evidence="1 2">
    <name type="scientific">Cirrhinus molitorella</name>
    <name type="common">mud carp</name>
    <dbReference type="NCBI Taxonomy" id="172907"/>
    <lineage>
        <taxon>Eukaryota</taxon>
        <taxon>Metazoa</taxon>
        <taxon>Chordata</taxon>
        <taxon>Craniata</taxon>
        <taxon>Vertebrata</taxon>
        <taxon>Euteleostomi</taxon>
        <taxon>Actinopterygii</taxon>
        <taxon>Neopterygii</taxon>
        <taxon>Teleostei</taxon>
        <taxon>Ostariophysi</taxon>
        <taxon>Cypriniformes</taxon>
        <taxon>Cyprinidae</taxon>
        <taxon>Labeoninae</taxon>
        <taxon>Labeonini</taxon>
        <taxon>Cirrhinus</taxon>
    </lineage>
</organism>
<proteinExistence type="predicted"/>
<keyword evidence="2" id="KW-1185">Reference proteome</keyword>
<gene>
    <name evidence="1" type="ORF">QQF64_014926</name>
</gene>
<name>A0ABR3NUS4_9TELE</name>
<sequence length="205" mass="23044">MDGKDFQKHQRTSKSPCASLSIAIILRESVSQLLAMEKSCGSQQRVCFSEKSGMIGVFLTPLFPKKDALTTIRRQSHNLSKRRCGTQGSQDGWHILRTFSIPQLSRSKFLIKFTTTYSKSTGISTQPLSFKGSGSVCRARREQFVARCPSDPFPVCTLLFLFFVSIETTETGWHVTGGTGQERERQADRDWLYCTPRCPDCPGFN</sequence>